<dbReference type="Proteomes" id="UP000007174">
    <property type="component" value="Unassembled WGS sequence"/>
</dbReference>
<evidence type="ECO:0000313" key="1">
    <source>
        <dbReference type="EMBL" id="CCF42487.1"/>
    </source>
</evidence>
<protein>
    <submittedName>
        <fullName evidence="1">Uncharacterized protein</fullName>
    </submittedName>
</protein>
<dbReference type="EMBL" id="LTAN01000011">
    <property type="protein sequence ID" value="OBR02133.1"/>
    <property type="molecule type" value="Genomic_DNA"/>
</dbReference>
<dbReference type="Proteomes" id="UP000092177">
    <property type="component" value="Chromosome 11"/>
</dbReference>
<dbReference type="EMBL" id="CACQ02005425">
    <property type="protein sequence ID" value="CCF42487.1"/>
    <property type="molecule type" value="Genomic_DNA"/>
</dbReference>
<dbReference type="RefSeq" id="XP_018150651.1">
    <property type="nucleotide sequence ID" value="XM_018309408.1"/>
</dbReference>
<evidence type="ECO:0000313" key="3">
    <source>
        <dbReference type="Proteomes" id="UP000007174"/>
    </source>
</evidence>
<dbReference type="AlphaFoldDB" id="H1VQI1"/>
<name>H1VQI1_COLHI</name>
<dbReference type="InterPro" id="IPR009003">
    <property type="entry name" value="Peptidase_S1_PA"/>
</dbReference>
<evidence type="ECO:0000313" key="2">
    <source>
        <dbReference type="EMBL" id="OBR02133.1"/>
    </source>
</evidence>
<dbReference type="HOGENOM" id="CLU_024804_0_0_1"/>
<sequence>MEPPRPPTEHECEWFYNGLPSRPKLVARSSLTPFRFGIDGRSSDLKTLTVVGDHAIVDKWNDEHSPLRNQILGILRLQKVDWHAMDVLRIGYTGDEMPVIVSISVAKNTLSCEVGNQVAWDCRNALLEHGLYDVHCEVKESNLLTLASAPAVLRQDSHQIPPYYYSYMYQLSDQLGTSIASLDQPRREGTKGIYLRRTGGDPAEIFALTCRHVCYDESETGCLLPREESLPSKPVIQLPDKTKSQLMTELEGRKTEAIQRIQAEKDKGECYDNEGDRRSAKLARYQQTIAKTESFLQYFAHRKALETRVFGHVAYAREYAVQDSKFLSDWCLIRLKADSHERRLSELSNRVYVEGQDLKARFQARTSSEIRDLDHDGTLQIKGIVAVSELQDSKTNLIVGMRGRTSGLKFGLFNQVLSVTRRPFKNGLELVSQEGCIVAINAGKTFTKPGDSGACVFDLEGRAVGMVTGGINRNDTPEADLWKHFGLEKEVDVTYTTPMEWLLKDMKACGLSLEIV</sequence>
<dbReference type="KEGG" id="chig:CH63R_14434"/>
<dbReference type="STRING" id="759273.H1VQI1"/>
<keyword evidence="4" id="KW-1185">Reference proteome</keyword>
<reference evidence="4" key="4">
    <citation type="journal article" date="2017" name="BMC Genomics">
        <title>Gapless genome assembly of Colletotrichum higginsianum reveals chromosome structure and association of transposable elements with secondary metabolite gene clusters.</title>
        <authorList>
            <person name="Dallery J.-F."/>
            <person name="Lapalu N."/>
            <person name="Zampounis A."/>
            <person name="Pigne S."/>
            <person name="Luyten I."/>
            <person name="Amselem J."/>
            <person name="Wittenberg A.H.J."/>
            <person name="Zhou S."/>
            <person name="de Queiroz M.V."/>
            <person name="Robin G.P."/>
            <person name="Auger A."/>
            <person name="Hainaut M."/>
            <person name="Henrissat B."/>
            <person name="Kim K.-T."/>
            <person name="Lee Y.-H."/>
            <person name="Lespinet O."/>
            <person name="Schwartz D.C."/>
            <person name="Thon M.R."/>
            <person name="O'Connell R.J."/>
        </authorList>
    </citation>
    <scope>NUCLEOTIDE SEQUENCE [LARGE SCALE GENOMIC DNA]</scope>
    <source>
        <strain evidence="4">IMI 349063</strain>
    </source>
</reference>
<dbReference type="SUPFAM" id="SSF50494">
    <property type="entry name" value="Trypsin-like serine proteases"/>
    <property type="match status" value="1"/>
</dbReference>
<reference evidence="1" key="1">
    <citation type="submission" date="2011-12" db="EMBL/GenBank/DDBJ databases">
        <title>The genome sequence of Colletotrichum higginsianum IMI 34906.</title>
        <authorList>
            <person name="Ma L.-J."/>
            <person name="O'Connell R."/>
            <person name="van Themaat E.V.L."/>
            <person name="Stueber K."/>
            <person name="Young S.K."/>
            <person name="Zeng Q."/>
            <person name="Gargeya S."/>
            <person name="Fitzgerald M."/>
            <person name="Haas B."/>
            <person name="Abouelleil A."/>
            <person name="Alvarado L."/>
            <person name="Arachchi H.M."/>
            <person name="Berlin A."/>
            <person name="Chapman S.B."/>
            <person name="Gearin G."/>
            <person name="Goldberg J."/>
            <person name="Griggs A."/>
            <person name="Gujja S."/>
            <person name="Hansen M."/>
            <person name="Heiman D."/>
            <person name="Howarth C."/>
            <person name="Larimer J."/>
            <person name="Lui A."/>
            <person name="MacDonald P.J.P."/>
            <person name="McCowen C."/>
            <person name="Montmayeur A."/>
            <person name="Murphy C."/>
            <person name="Neiman D."/>
            <person name="Pearson M."/>
            <person name="Priest M."/>
            <person name="Roberts A."/>
            <person name="Saif S."/>
            <person name="Shea T."/>
            <person name="Sisk P."/>
            <person name="Stolte C."/>
            <person name="Sykes S."/>
            <person name="Wortman J."/>
            <person name="Nusbaum C."/>
            <person name="Birren B."/>
        </authorList>
    </citation>
    <scope>NUCLEOTIDE SEQUENCE</scope>
    <source>
        <strain evidence="1">IMI 349063</strain>
    </source>
</reference>
<gene>
    <name evidence="1" type="ORF">CH063_12468</name>
    <name evidence="2" type="ORF">CH63R_14434</name>
</gene>
<reference evidence="3" key="2">
    <citation type="journal article" date="2012" name="Nat. Genet.">
        <title>Lifestyle transitions in plant pathogenic Colletotrichum fungi deciphered by genome and transcriptome analyses.</title>
        <authorList>
            <person name="O'Connell R.J."/>
            <person name="Thon M.R."/>
            <person name="Hacquard S."/>
            <person name="Amyotte S.G."/>
            <person name="Kleemann J."/>
            <person name="Torres M.F."/>
            <person name="Damm U."/>
            <person name="Buiate E.A."/>
            <person name="Epstein L."/>
            <person name="Alkan N."/>
            <person name="Altmueller J."/>
            <person name="Alvarado-Balderrama L."/>
            <person name="Bauser C.A."/>
            <person name="Becker C."/>
            <person name="Birren B.W."/>
            <person name="Chen Z."/>
            <person name="Choi J."/>
            <person name="Crouch J.A."/>
            <person name="Duvick J.P."/>
            <person name="Farman M.A."/>
            <person name="Gan P."/>
            <person name="Heiman D."/>
            <person name="Henrissat B."/>
            <person name="Howard R.J."/>
            <person name="Kabbage M."/>
            <person name="Koch C."/>
            <person name="Kracher B."/>
            <person name="Kubo Y."/>
            <person name="Law A.D."/>
            <person name="Lebrun M.-H."/>
            <person name="Lee Y.-H."/>
            <person name="Miyara I."/>
            <person name="Moore N."/>
            <person name="Neumann U."/>
            <person name="Nordstroem K."/>
            <person name="Panaccione D.G."/>
            <person name="Panstruga R."/>
            <person name="Place M."/>
            <person name="Proctor R.H."/>
            <person name="Prusky D."/>
            <person name="Rech G."/>
            <person name="Reinhardt R."/>
            <person name="Rollins J.A."/>
            <person name="Rounsley S."/>
            <person name="Schardl C.L."/>
            <person name="Schwartz D.C."/>
            <person name="Shenoy N."/>
            <person name="Shirasu K."/>
            <person name="Sikhakolli U.R."/>
            <person name="Stueber K."/>
            <person name="Sukno S.A."/>
            <person name="Sweigard J.A."/>
            <person name="Takano Y."/>
            <person name="Takahara H."/>
            <person name="Trail F."/>
            <person name="van der Does H.C."/>
            <person name="Voll L.M."/>
            <person name="Will I."/>
            <person name="Young S."/>
            <person name="Zeng Q."/>
            <person name="Zhang J."/>
            <person name="Zhou S."/>
            <person name="Dickman M.B."/>
            <person name="Schulze-Lefert P."/>
            <person name="Ver Loren van Themaat E."/>
            <person name="Ma L.-J."/>
            <person name="Vaillancourt L.J."/>
        </authorList>
    </citation>
    <scope>NUCLEOTIDE SEQUENCE [LARGE SCALE GENOMIC DNA]</scope>
    <source>
        <strain evidence="3">IMI 349063</strain>
    </source>
</reference>
<dbReference type="OrthoDB" id="5424209at2759"/>
<dbReference type="eggNOG" id="ENOG502QR0D">
    <property type="taxonomic scope" value="Eukaryota"/>
</dbReference>
<proteinExistence type="predicted"/>
<dbReference type="VEuPathDB" id="FungiDB:CH63R_14434"/>
<evidence type="ECO:0000313" key="4">
    <source>
        <dbReference type="Proteomes" id="UP000092177"/>
    </source>
</evidence>
<dbReference type="GeneID" id="28873515"/>
<reference evidence="2" key="3">
    <citation type="submission" date="2016-02" db="EMBL/GenBank/DDBJ databases">
        <title>Resequencing and annotation of the Colletotrichum higginsianum genome.</title>
        <authorList>
            <person name="O'Connell R."/>
            <person name="Zambounis A."/>
            <person name="Thon M."/>
            <person name="Dallery J.-F."/>
        </authorList>
    </citation>
    <scope>NUCLEOTIDE SEQUENCE [LARGE SCALE GENOMIC DNA]</scope>
    <source>
        <strain evidence="2">IMI 349063</strain>
    </source>
</reference>
<organism evidence="1 3">
    <name type="scientific">Colletotrichum higginsianum (strain IMI 349063)</name>
    <name type="common">Crucifer anthracnose fungus</name>
    <dbReference type="NCBI Taxonomy" id="759273"/>
    <lineage>
        <taxon>Eukaryota</taxon>
        <taxon>Fungi</taxon>
        <taxon>Dikarya</taxon>
        <taxon>Ascomycota</taxon>
        <taxon>Pezizomycotina</taxon>
        <taxon>Sordariomycetes</taxon>
        <taxon>Hypocreomycetidae</taxon>
        <taxon>Glomerellales</taxon>
        <taxon>Glomerellaceae</taxon>
        <taxon>Colletotrichum</taxon>
        <taxon>Colletotrichum destructivum species complex</taxon>
    </lineage>
</organism>
<accession>H1VQI1</accession>